<accession>A0AB39U631</accession>
<feature type="domain" description="Carbohydrate kinase FGGY N-terminal" evidence="8">
    <location>
        <begin position="1"/>
        <end position="252"/>
    </location>
</feature>
<evidence type="ECO:0000256" key="6">
    <source>
        <dbReference type="ARBA" id="ARBA00022840"/>
    </source>
</evidence>
<dbReference type="InterPro" id="IPR018485">
    <property type="entry name" value="FGGY_C"/>
</dbReference>
<dbReference type="NCBIfam" id="TIGR01312">
    <property type="entry name" value="XylB"/>
    <property type="match status" value="1"/>
</dbReference>
<dbReference type="Pfam" id="PF00370">
    <property type="entry name" value="FGGY_N"/>
    <property type="match status" value="1"/>
</dbReference>
<sequence length="510" mass="53685">MVMGVDSSTQSCKVEFRDADEGTLISSGRAPHPPATPPVSEQNANSWWEALVKATKNAIAELPIGRKPTDVAAVSVDAQCHGLVILNKNKEVIRQVKLWNDTTTAPYCDWLQDTIGKEEWINKVGSLPTAAFTLSKVAYVADNEPELWAQADAIMLPHDYLTFRLCGRYVTDRSEASGTGYFNSEHNEYLRDLITLAVNGNGPTGDQLVLPDVLAPNERAGGLTDEAAWALGLPKGIPVGPGCGDSHSTALGLGVGQGELVLSLGTSGVVFTPSDHPVYDPKGYVNGVADATGGWLPLVCVLNCAKALDTARSWLGVNFNELNGLAMAAHSRADRPVFVPYLDGERTPNLPKATGTIAGLTSSDTRESLALAFIEGIALGLDDGRRALVDAGVPSEGSIRLAGGGSNSIALAGTIADLAGREVVDTGITEAACRGASIQAAAVLSGAKVTEVRDAWKPQAEVVASPRTGRHLDELRERYAAASTWRGLDRCAKVESKGHPSTHAKQPVAA</sequence>
<organism evidence="10">
    <name type="scientific">Bifidobacterium aquikefiricola</name>
    <dbReference type="NCBI Taxonomy" id="3059038"/>
    <lineage>
        <taxon>Bacteria</taxon>
        <taxon>Bacillati</taxon>
        <taxon>Actinomycetota</taxon>
        <taxon>Actinomycetes</taxon>
        <taxon>Bifidobacteriales</taxon>
        <taxon>Bifidobacteriaceae</taxon>
        <taxon>Bifidobacterium</taxon>
    </lineage>
</organism>
<dbReference type="AlphaFoldDB" id="A0AB39U631"/>
<dbReference type="InterPro" id="IPR006000">
    <property type="entry name" value="Xylulokinase"/>
</dbReference>
<dbReference type="InterPro" id="IPR050406">
    <property type="entry name" value="FGGY_Carb_Kinase"/>
</dbReference>
<evidence type="ECO:0000313" key="10">
    <source>
        <dbReference type="EMBL" id="XDS44526.1"/>
    </source>
</evidence>
<evidence type="ECO:0000256" key="1">
    <source>
        <dbReference type="ARBA" id="ARBA00009156"/>
    </source>
</evidence>
<keyword evidence="6 7" id="KW-0067">ATP-binding</keyword>
<keyword evidence="4 7" id="KW-0547">Nucleotide-binding</keyword>
<dbReference type="PANTHER" id="PTHR43095">
    <property type="entry name" value="SUGAR KINASE"/>
    <property type="match status" value="1"/>
</dbReference>
<keyword evidence="3 7" id="KW-0808">Transferase</keyword>
<protein>
    <recommendedName>
        <fullName evidence="7">Xylulose kinase</fullName>
        <shortName evidence="7">Xylulokinase</shortName>
        <ecNumber evidence="7">2.7.1.17</ecNumber>
    </recommendedName>
</protein>
<dbReference type="PIRSF" id="PIRSF000538">
    <property type="entry name" value="GlpK"/>
    <property type="match status" value="1"/>
</dbReference>
<keyword evidence="7" id="KW-0119">Carbohydrate metabolism</keyword>
<dbReference type="GO" id="GO:0042732">
    <property type="term" value="P:D-xylose metabolic process"/>
    <property type="evidence" value="ECO:0007669"/>
    <property type="project" value="UniProtKB-KW"/>
</dbReference>
<feature type="domain" description="Carbohydrate kinase FGGY C-terminal" evidence="9">
    <location>
        <begin position="261"/>
        <end position="442"/>
    </location>
</feature>
<dbReference type="GO" id="GO:0005524">
    <property type="term" value="F:ATP binding"/>
    <property type="evidence" value="ECO:0007669"/>
    <property type="project" value="UniProtKB-KW"/>
</dbReference>
<dbReference type="Gene3D" id="3.30.420.40">
    <property type="match status" value="2"/>
</dbReference>
<dbReference type="InterPro" id="IPR018484">
    <property type="entry name" value="FGGY_N"/>
</dbReference>
<evidence type="ECO:0000259" key="9">
    <source>
        <dbReference type="Pfam" id="PF02782"/>
    </source>
</evidence>
<dbReference type="RefSeq" id="WP_369344102.1">
    <property type="nucleotide sequence ID" value="NZ_CP129674.1"/>
</dbReference>
<evidence type="ECO:0000256" key="7">
    <source>
        <dbReference type="RuleBase" id="RU364073"/>
    </source>
</evidence>
<proteinExistence type="inferred from homology"/>
<evidence type="ECO:0000256" key="2">
    <source>
        <dbReference type="ARBA" id="ARBA00022629"/>
    </source>
</evidence>
<evidence type="ECO:0000256" key="4">
    <source>
        <dbReference type="ARBA" id="ARBA00022741"/>
    </source>
</evidence>
<keyword evidence="2 7" id="KW-0859">Xylose metabolism</keyword>
<dbReference type="EC" id="2.7.1.17" evidence="7"/>
<gene>
    <name evidence="7 10" type="primary">xylB</name>
    <name evidence="10" type="ORF">QN215_09780</name>
</gene>
<dbReference type="PANTHER" id="PTHR43095:SF5">
    <property type="entry name" value="XYLULOSE KINASE"/>
    <property type="match status" value="1"/>
</dbReference>
<evidence type="ECO:0000256" key="3">
    <source>
        <dbReference type="ARBA" id="ARBA00022679"/>
    </source>
</evidence>
<dbReference type="InterPro" id="IPR000577">
    <property type="entry name" value="Carb_kinase_FGGY"/>
</dbReference>
<dbReference type="KEGG" id="baqk:QN215_09780"/>
<name>A0AB39U631_9BIFI</name>
<comment type="similarity">
    <text evidence="1 7">Belongs to the FGGY kinase family.</text>
</comment>
<keyword evidence="5 7" id="KW-0418">Kinase</keyword>
<dbReference type="InterPro" id="IPR043129">
    <property type="entry name" value="ATPase_NBD"/>
</dbReference>
<evidence type="ECO:0000256" key="5">
    <source>
        <dbReference type="ARBA" id="ARBA00022777"/>
    </source>
</evidence>
<dbReference type="CDD" id="cd07809">
    <property type="entry name" value="ASKHA_NBD_FGGY_BaXK-like"/>
    <property type="match status" value="1"/>
</dbReference>
<evidence type="ECO:0000259" key="8">
    <source>
        <dbReference type="Pfam" id="PF00370"/>
    </source>
</evidence>
<reference evidence="10" key="1">
    <citation type="submission" date="2023-07" db="EMBL/GenBank/DDBJ databases">
        <title>Bifidobacterium aquikefiriaerophilum sp. nov. and Bifidobacterium eccum sp. nov., isolated from water kefir.</title>
        <authorList>
            <person name="Breselge S."/>
            <person name="Bellassi P."/>
            <person name="Barcenilla C."/>
            <person name="Alvarez-Ordonez A."/>
            <person name="Morelli L."/>
            <person name="Cotter P.D."/>
        </authorList>
    </citation>
    <scope>NUCLEOTIDE SEQUENCE</scope>
    <source>
        <strain evidence="10">WK041_4_12</strain>
    </source>
</reference>
<dbReference type="GO" id="GO:0004856">
    <property type="term" value="F:D-xylulokinase activity"/>
    <property type="evidence" value="ECO:0007669"/>
    <property type="project" value="UniProtKB-EC"/>
</dbReference>
<dbReference type="Pfam" id="PF02782">
    <property type="entry name" value="FGGY_C"/>
    <property type="match status" value="1"/>
</dbReference>
<dbReference type="EMBL" id="CP129674">
    <property type="protein sequence ID" value="XDS44526.1"/>
    <property type="molecule type" value="Genomic_DNA"/>
</dbReference>
<dbReference type="SUPFAM" id="SSF53067">
    <property type="entry name" value="Actin-like ATPase domain"/>
    <property type="match status" value="2"/>
</dbReference>
<comment type="catalytic activity">
    <reaction evidence="7">
        <text>D-xylulose + ATP = D-xylulose 5-phosphate + ADP + H(+)</text>
        <dbReference type="Rhea" id="RHEA:10964"/>
        <dbReference type="ChEBI" id="CHEBI:15378"/>
        <dbReference type="ChEBI" id="CHEBI:17140"/>
        <dbReference type="ChEBI" id="CHEBI:30616"/>
        <dbReference type="ChEBI" id="CHEBI:57737"/>
        <dbReference type="ChEBI" id="CHEBI:456216"/>
        <dbReference type="EC" id="2.7.1.17"/>
    </reaction>
</comment>
<dbReference type="GO" id="GO:0005997">
    <property type="term" value="P:xylulose metabolic process"/>
    <property type="evidence" value="ECO:0007669"/>
    <property type="project" value="InterPro"/>
</dbReference>